<comment type="caution">
    <text evidence="1">The sequence shown here is derived from an EMBL/GenBank/DDBJ whole genome shotgun (WGS) entry which is preliminary data.</text>
</comment>
<dbReference type="Proteomes" id="UP000024635">
    <property type="component" value="Unassembled WGS sequence"/>
</dbReference>
<dbReference type="OrthoDB" id="10017160at2759"/>
<dbReference type="EMBL" id="JARK01001626">
    <property type="protein sequence ID" value="EYB85830.1"/>
    <property type="molecule type" value="Genomic_DNA"/>
</dbReference>
<evidence type="ECO:0000313" key="2">
    <source>
        <dbReference type="Proteomes" id="UP000024635"/>
    </source>
</evidence>
<accession>A0A016S583</accession>
<proteinExistence type="predicted"/>
<gene>
    <name evidence="1" type="primary">Acey_s0290.g1545</name>
    <name evidence="1" type="ORF">Y032_0290g1545</name>
</gene>
<dbReference type="AlphaFoldDB" id="A0A016S583"/>
<name>A0A016S583_9BILA</name>
<keyword evidence="2" id="KW-1185">Reference proteome</keyword>
<organism evidence="1 2">
    <name type="scientific">Ancylostoma ceylanicum</name>
    <dbReference type="NCBI Taxonomy" id="53326"/>
    <lineage>
        <taxon>Eukaryota</taxon>
        <taxon>Metazoa</taxon>
        <taxon>Ecdysozoa</taxon>
        <taxon>Nematoda</taxon>
        <taxon>Chromadorea</taxon>
        <taxon>Rhabditida</taxon>
        <taxon>Rhabditina</taxon>
        <taxon>Rhabditomorpha</taxon>
        <taxon>Strongyloidea</taxon>
        <taxon>Ancylostomatidae</taxon>
        <taxon>Ancylostomatinae</taxon>
        <taxon>Ancylostoma</taxon>
    </lineage>
</organism>
<protein>
    <submittedName>
        <fullName evidence="1">Uncharacterized protein</fullName>
    </submittedName>
</protein>
<sequence length="89" mass="10498">MYPAVLSRLQALGYRKVLTQWIPHVLADDMRLTQVSIDQPLLLCPQREKFLEDLITGDEIWVVYEIREEFGIHKECYITNCSYRDILSP</sequence>
<reference evidence="2" key="1">
    <citation type="journal article" date="2015" name="Nat. Genet.">
        <title>The genome and transcriptome of the zoonotic hookworm Ancylostoma ceylanicum identify infection-specific gene families.</title>
        <authorList>
            <person name="Schwarz E.M."/>
            <person name="Hu Y."/>
            <person name="Antoshechkin I."/>
            <person name="Miller M.M."/>
            <person name="Sternberg P.W."/>
            <person name="Aroian R.V."/>
        </authorList>
    </citation>
    <scope>NUCLEOTIDE SEQUENCE</scope>
    <source>
        <strain evidence="2">HY135</strain>
    </source>
</reference>
<evidence type="ECO:0000313" key="1">
    <source>
        <dbReference type="EMBL" id="EYB85830.1"/>
    </source>
</evidence>